<evidence type="ECO:0000259" key="4">
    <source>
        <dbReference type="SMART" id="SM00479"/>
    </source>
</evidence>
<reference evidence="5 7" key="1">
    <citation type="submission" date="2017-07" db="EMBL/GenBank/DDBJ databases">
        <title>Tamlnaduibacter salinus (Mi-7) genome sequencing.</title>
        <authorList>
            <person name="Verma A."/>
            <person name="Krishnamurthi S."/>
        </authorList>
    </citation>
    <scope>NUCLEOTIDE SEQUENCE [LARGE SCALE GENOMIC DNA]</scope>
    <source>
        <strain evidence="5 7">Mi-7</strain>
    </source>
</reference>
<keyword evidence="1" id="KW-0540">Nuclease</keyword>
<dbReference type="InterPro" id="IPR013520">
    <property type="entry name" value="Ribonucl_H"/>
</dbReference>
<dbReference type="Proteomes" id="UP000218332">
    <property type="component" value="Unassembled WGS sequence"/>
</dbReference>
<accession>A0A2A2I5Z2</accession>
<evidence type="ECO:0000256" key="3">
    <source>
        <dbReference type="ARBA" id="ARBA00022839"/>
    </source>
</evidence>
<dbReference type="PANTHER" id="PTHR30231:SF4">
    <property type="entry name" value="PROTEIN NEN2"/>
    <property type="match status" value="1"/>
</dbReference>
<reference evidence="6 8" key="2">
    <citation type="submission" date="2018-04" db="EMBL/GenBank/DDBJ databases">
        <title>Genomic Encyclopedia of Type Strains, Phase IV (KMG-IV): sequencing the most valuable type-strain genomes for metagenomic binning, comparative biology and taxonomic classification.</title>
        <authorList>
            <person name="Goeker M."/>
        </authorList>
    </citation>
    <scope>NUCLEOTIDE SEQUENCE [LARGE SCALE GENOMIC DNA]</scope>
    <source>
        <strain evidence="6 8">DSM 28688</strain>
    </source>
</reference>
<dbReference type="GO" id="GO:0006259">
    <property type="term" value="P:DNA metabolic process"/>
    <property type="evidence" value="ECO:0007669"/>
    <property type="project" value="UniProtKB-ARBA"/>
</dbReference>
<dbReference type="NCBIfam" id="NF006602">
    <property type="entry name" value="PRK09146.1"/>
    <property type="match status" value="1"/>
</dbReference>
<dbReference type="Pfam" id="PF00929">
    <property type="entry name" value="RNase_T"/>
    <property type="match status" value="1"/>
</dbReference>
<dbReference type="CDD" id="cd06127">
    <property type="entry name" value="DEDDh"/>
    <property type="match status" value="1"/>
</dbReference>
<keyword evidence="2" id="KW-0378">Hydrolase</keyword>
<keyword evidence="3" id="KW-0269">Exonuclease</keyword>
<dbReference type="OrthoDB" id="5497329at2"/>
<evidence type="ECO:0000256" key="1">
    <source>
        <dbReference type="ARBA" id="ARBA00022722"/>
    </source>
</evidence>
<evidence type="ECO:0000313" key="5">
    <source>
        <dbReference type="EMBL" id="PAV26726.1"/>
    </source>
</evidence>
<evidence type="ECO:0000313" key="8">
    <source>
        <dbReference type="Proteomes" id="UP000245887"/>
    </source>
</evidence>
<dbReference type="GO" id="GO:0008408">
    <property type="term" value="F:3'-5' exonuclease activity"/>
    <property type="evidence" value="ECO:0007669"/>
    <property type="project" value="TreeGrafter"/>
</dbReference>
<protein>
    <submittedName>
        <fullName evidence="5">DNA polymerase III subunit epsilon</fullName>
    </submittedName>
    <submittedName>
        <fullName evidence="6">DNA polymerase-3 subunit epsilon</fullName>
    </submittedName>
</protein>
<dbReference type="Gene3D" id="3.30.420.10">
    <property type="entry name" value="Ribonuclease H-like superfamily/Ribonuclease H"/>
    <property type="match status" value="1"/>
</dbReference>
<dbReference type="InterPro" id="IPR036397">
    <property type="entry name" value="RNaseH_sf"/>
</dbReference>
<sequence>MFKLFQKDIGQRVTPSPDWPGRFGELALNAQNPLLRSFYDAGTVAGNTPINNVPLVGLDFETTGLDPNTHSIVSIGLVPFSYNRIMLRESQHWVVRPILPLHRDSVTFHGITHSEVRQAPDLGQVIEEVLQALEGRVAVVHHRAIERQFLDIALKWRLKEGIEFPVIDTMELESRWHRHQGQSFKDRLLGKKPPSIRLAESRRRYNLPYYAPHHALTDAVASAELLMAQIQHHFSPETPVSELWD</sequence>
<dbReference type="GO" id="GO:0003676">
    <property type="term" value="F:nucleic acid binding"/>
    <property type="evidence" value="ECO:0007669"/>
    <property type="project" value="InterPro"/>
</dbReference>
<comment type="caution">
    <text evidence="5">The sequence shown here is derived from an EMBL/GenBank/DDBJ whole genome shotgun (WGS) entry which is preliminary data.</text>
</comment>
<dbReference type="EMBL" id="QEKQ01000001">
    <property type="protein sequence ID" value="PVY79111.1"/>
    <property type="molecule type" value="Genomic_DNA"/>
</dbReference>
<dbReference type="InterPro" id="IPR012337">
    <property type="entry name" value="RNaseH-like_sf"/>
</dbReference>
<dbReference type="SUPFAM" id="SSF53098">
    <property type="entry name" value="Ribonuclease H-like"/>
    <property type="match status" value="1"/>
</dbReference>
<dbReference type="GO" id="GO:0005829">
    <property type="term" value="C:cytosol"/>
    <property type="evidence" value="ECO:0007669"/>
    <property type="project" value="TreeGrafter"/>
</dbReference>
<organism evidence="5 7">
    <name type="scientific">Tamilnaduibacter salinus</name>
    <dbReference type="NCBI Taxonomy" id="1484056"/>
    <lineage>
        <taxon>Bacteria</taxon>
        <taxon>Pseudomonadati</taxon>
        <taxon>Pseudomonadota</taxon>
        <taxon>Gammaproteobacteria</taxon>
        <taxon>Pseudomonadales</taxon>
        <taxon>Marinobacteraceae</taxon>
        <taxon>Tamilnaduibacter</taxon>
    </lineage>
</organism>
<feature type="domain" description="Exonuclease" evidence="4">
    <location>
        <begin position="54"/>
        <end position="235"/>
    </location>
</feature>
<gene>
    <name evidence="6" type="ORF">C8D92_101317</name>
    <name evidence="5" type="ORF">CF392_04465</name>
</gene>
<name>A0A2A2I5Z2_9GAMM</name>
<keyword evidence="7" id="KW-1185">Reference proteome</keyword>
<proteinExistence type="predicted"/>
<dbReference type="PANTHER" id="PTHR30231">
    <property type="entry name" value="DNA POLYMERASE III SUBUNIT EPSILON"/>
    <property type="match status" value="1"/>
</dbReference>
<dbReference type="Proteomes" id="UP000245887">
    <property type="component" value="Unassembled WGS sequence"/>
</dbReference>
<dbReference type="EMBL" id="NMPM01000016">
    <property type="protein sequence ID" value="PAV26726.1"/>
    <property type="molecule type" value="Genomic_DNA"/>
</dbReference>
<dbReference type="RefSeq" id="WP_095610269.1">
    <property type="nucleotide sequence ID" value="NZ_NMPM01000016.1"/>
</dbReference>
<evidence type="ECO:0000313" key="6">
    <source>
        <dbReference type="EMBL" id="PVY79111.1"/>
    </source>
</evidence>
<evidence type="ECO:0000313" key="7">
    <source>
        <dbReference type="Proteomes" id="UP000218332"/>
    </source>
</evidence>
<dbReference type="SMART" id="SM00479">
    <property type="entry name" value="EXOIII"/>
    <property type="match status" value="1"/>
</dbReference>
<evidence type="ECO:0000256" key="2">
    <source>
        <dbReference type="ARBA" id="ARBA00022801"/>
    </source>
</evidence>
<dbReference type="AlphaFoldDB" id="A0A2A2I5Z2"/>